<keyword evidence="3" id="KW-1185">Reference proteome</keyword>
<organism evidence="2 3">
    <name type="scientific">Mycena metata</name>
    <dbReference type="NCBI Taxonomy" id="1033252"/>
    <lineage>
        <taxon>Eukaryota</taxon>
        <taxon>Fungi</taxon>
        <taxon>Dikarya</taxon>
        <taxon>Basidiomycota</taxon>
        <taxon>Agaricomycotina</taxon>
        <taxon>Agaricomycetes</taxon>
        <taxon>Agaricomycetidae</taxon>
        <taxon>Agaricales</taxon>
        <taxon>Marasmiineae</taxon>
        <taxon>Mycenaceae</taxon>
        <taxon>Mycena</taxon>
    </lineage>
</organism>
<comment type="caution">
    <text evidence="2">The sequence shown here is derived from an EMBL/GenBank/DDBJ whole genome shotgun (WGS) entry which is preliminary data.</text>
</comment>
<evidence type="ECO:0000256" key="1">
    <source>
        <dbReference type="SAM" id="MobiDB-lite"/>
    </source>
</evidence>
<dbReference type="AlphaFoldDB" id="A0AAD7JF38"/>
<reference evidence="2" key="1">
    <citation type="submission" date="2023-03" db="EMBL/GenBank/DDBJ databases">
        <title>Massive genome expansion in bonnet fungi (Mycena s.s.) driven by repeated elements and novel gene families across ecological guilds.</title>
        <authorList>
            <consortium name="Lawrence Berkeley National Laboratory"/>
            <person name="Harder C.B."/>
            <person name="Miyauchi S."/>
            <person name="Viragh M."/>
            <person name="Kuo A."/>
            <person name="Thoen E."/>
            <person name="Andreopoulos B."/>
            <person name="Lu D."/>
            <person name="Skrede I."/>
            <person name="Drula E."/>
            <person name="Henrissat B."/>
            <person name="Morin E."/>
            <person name="Kohler A."/>
            <person name="Barry K."/>
            <person name="LaButti K."/>
            <person name="Morin E."/>
            <person name="Salamov A."/>
            <person name="Lipzen A."/>
            <person name="Mereny Z."/>
            <person name="Hegedus B."/>
            <person name="Baldrian P."/>
            <person name="Stursova M."/>
            <person name="Weitz H."/>
            <person name="Taylor A."/>
            <person name="Grigoriev I.V."/>
            <person name="Nagy L.G."/>
            <person name="Martin F."/>
            <person name="Kauserud H."/>
        </authorList>
    </citation>
    <scope>NUCLEOTIDE SEQUENCE</scope>
    <source>
        <strain evidence="2">CBHHK182m</strain>
    </source>
</reference>
<protein>
    <submittedName>
        <fullName evidence="2">Uncharacterized protein</fullName>
    </submittedName>
</protein>
<name>A0AAD7JF38_9AGAR</name>
<dbReference type="Proteomes" id="UP001215598">
    <property type="component" value="Unassembled WGS sequence"/>
</dbReference>
<feature type="region of interest" description="Disordered" evidence="1">
    <location>
        <begin position="78"/>
        <end position="114"/>
    </location>
</feature>
<evidence type="ECO:0000313" key="2">
    <source>
        <dbReference type="EMBL" id="KAJ7761323.1"/>
    </source>
</evidence>
<accession>A0AAD7JF38</accession>
<gene>
    <name evidence="2" type="ORF">B0H16DRAFT_1456063</name>
</gene>
<proteinExistence type="predicted"/>
<feature type="region of interest" description="Disordered" evidence="1">
    <location>
        <begin position="21"/>
        <end position="64"/>
    </location>
</feature>
<dbReference type="EMBL" id="JARKIB010000035">
    <property type="protein sequence ID" value="KAJ7761323.1"/>
    <property type="molecule type" value="Genomic_DNA"/>
</dbReference>
<evidence type="ECO:0000313" key="3">
    <source>
        <dbReference type="Proteomes" id="UP001215598"/>
    </source>
</evidence>
<sequence>MAFNTRGGILVSGVGPAQIQAWTRRERPESAVLPGPTQYGLAEGEEDPNASAARCASTKTGGPRKSVIQRLNTLRSRIAAGDDGDHTFDGSSVVWGPPKSRRGRKGRNKDGEWG</sequence>